<dbReference type="RefSeq" id="XP_004344709.1">
    <property type="nucleotide sequence ID" value="XM_004344659.1"/>
</dbReference>
<dbReference type="Proteomes" id="UP000011083">
    <property type="component" value="Unassembled WGS sequence"/>
</dbReference>
<protein>
    <recommendedName>
        <fullName evidence="3">non-specific serine/threonine protein kinase</fullName>
        <ecNumber evidence="3">2.7.11.1</ecNumber>
    </recommendedName>
</protein>
<dbReference type="SUPFAM" id="SSF53850">
    <property type="entry name" value="Periplasmic binding protein-like II"/>
    <property type="match status" value="2"/>
</dbReference>
<proteinExistence type="inferred from homology"/>
<dbReference type="STRING" id="1257118.L8H940"/>
<keyword evidence="13" id="KW-0472">Membrane</keyword>
<keyword evidence="7 16" id="KW-0418">Kinase</keyword>
<feature type="region of interest" description="Disordered" evidence="12">
    <location>
        <begin position="1049"/>
        <end position="1109"/>
    </location>
</feature>
<dbReference type="CDD" id="cd13999">
    <property type="entry name" value="STKc_MAP3K-like"/>
    <property type="match status" value="1"/>
</dbReference>
<keyword evidence="8 11" id="KW-0067">ATP-binding</keyword>
<keyword evidence="6 11" id="KW-0547">Nucleotide-binding</keyword>
<dbReference type="FunFam" id="3.30.200.20:FF:000060">
    <property type="entry name" value="Serine/threonine-protein kinase isoform 1"/>
    <property type="match status" value="1"/>
</dbReference>
<keyword evidence="14" id="KW-0732">Signal</keyword>
<dbReference type="GO" id="GO:0016020">
    <property type="term" value="C:membrane"/>
    <property type="evidence" value="ECO:0007669"/>
    <property type="project" value="UniProtKB-SubCell"/>
</dbReference>
<dbReference type="InterPro" id="IPR051681">
    <property type="entry name" value="Ser/Thr_Kinases-Pseudokinases"/>
</dbReference>
<dbReference type="SUPFAM" id="SSF55073">
    <property type="entry name" value="Nucleotide cyclase"/>
    <property type="match status" value="1"/>
</dbReference>
<feature type="binding site" evidence="11">
    <location>
        <position position="1378"/>
    </location>
    <ligand>
        <name>ATP</name>
        <dbReference type="ChEBI" id="CHEBI:30616"/>
    </ligand>
</feature>
<dbReference type="Gene3D" id="1.10.510.10">
    <property type="entry name" value="Transferase(Phosphotransferase) domain 1"/>
    <property type="match status" value="2"/>
</dbReference>
<dbReference type="InterPro" id="IPR000719">
    <property type="entry name" value="Prot_kinase_dom"/>
</dbReference>
<evidence type="ECO:0000256" key="6">
    <source>
        <dbReference type="ARBA" id="ARBA00022741"/>
    </source>
</evidence>
<dbReference type="Gene3D" id="3.40.190.10">
    <property type="entry name" value="Periplasmic binding protein-like II"/>
    <property type="match status" value="4"/>
</dbReference>
<comment type="catalytic activity">
    <reaction evidence="10">
        <text>L-seryl-[protein] + ATP = O-phospho-L-seryl-[protein] + ADP + H(+)</text>
        <dbReference type="Rhea" id="RHEA:17989"/>
        <dbReference type="Rhea" id="RHEA-COMP:9863"/>
        <dbReference type="Rhea" id="RHEA-COMP:11604"/>
        <dbReference type="ChEBI" id="CHEBI:15378"/>
        <dbReference type="ChEBI" id="CHEBI:29999"/>
        <dbReference type="ChEBI" id="CHEBI:30616"/>
        <dbReference type="ChEBI" id="CHEBI:83421"/>
        <dbReference type="ChEBI" id="CHEBI:456216"/>
        <dbReference type="EC" id="2.7.11.1"/>
    </reaction>
</comment>
<dbReference type="PROSITE" id="PS00107">
    <property type="entry name" value="PROTEIN_KINASE_ATP"/>
    <property type="match status" value="2"/>
</dbReference>
<evidence type="ECO:0000256" key="14">
    <source>
        <dbReference type="SAM" id="SignalP"/>
    </source>
</evidence>
<evidence type="ECO:0000256" key="1">
    <source>
        <dbReference type="ARBA" id="ARBA00004167"/>
    </source>
</evidence>
<evidence type="ECO:0000256" key="11">
    <source>
        <dbReference type="PROSITE-ProRule" id="PRU10141"/>
    </source>
</evidence>
<reference evidence="16 17" key="1">
    <citation type="journal article" date="2013" name="Genome Biol.">
        <title>Genome of Acanthamoeba castellanii highlights extensive lateral gene transfer and early evolution of tyrosine kinase signaling.</title>
        <authorList>
            <person name="Clarke M."/>
            <person name="Lohan A.J."/>
            <person name="Liu B."/>
            <person name="Lagkouvardos I."/>
            <person name="Roy S."/>
            <person name="Zafar N."/>
            <person name="Bertelli C."/>
            <person name="Schilde C."/>
            <person name="Kianianmomeni A."/>
            <person name="Burglin T.R."/>
            <person name="Frech C."/>
            <person name="Turcotte B."/>
            <person name="Kopec K.O."/>
            <person name="Synnott J.M."/>
            <person name="Choo C."/>
            <person name="Paponov I."/>
            <person name="Finkler A."/>
            <person name="Soon Heng Tan C."/>
            <person name="Hutchins A.P."/>
            <person name="Weinmeier T."/>
            <person name="Rattei T."/>
            <person name="Chu J.S."/>
            <person name="Gimenez G."/>
            <person name="Irimia M."/>
            <person name="Rigden D.J."/>
            <person name="Fitzpatrick D.A."/>
            <person name="Lorenzo-Morales J."/>
            <person name="Bateman A."/>
            <person name="Chiu C.H."/>
            <person name="Tang P."/>
            <person name="Hegemann P."/>
            <person name="Fromm H."/>
            <person name="Raoult D."/>
            <person name="Greub G."/>
            <person name="Miranda-Saavedra D."/>
            <person name="Chen N."/>
            <person name="Nash P."/>
            <person name="Ginger M.L."/>
            <person name="Horn M."/>
            <person name="Schaap P."/>
            <person name="Caler L."/>
            <person name="Loftus B."/>
        </authorList>
    </citation>
    <scope>NUCLEOTIDE SEQUENCE [LARGE SCALE GENOMIC DNA]</scope>
    <source>
        <strain evidence="16 17">Neff</strain>
    </source>
</reference>
<feature type="domain" description="Protein kinase" evidence="15">
    <location>
        <begin position="776"/>
        <end position="1040"/>
    </location>
</feature>
<feature type="chain" id="PRO_5003991024" description="non-specific serine/threonine protein kinase" evidence="14">
    <location>
        <begin position="29"/>
        <end position="1555"/>
    </location>
</feature>
<keyword evidence="13" id="KW-1133">Transmembrane helix</keyword>
<evidence type="ECO:0000256" key="9">
    <source>
        <dbReference type="ARBA" id="ARBA00047899"/>
    </source>
</evidence>
<comment type="similarity">
    <text evidence="2">Belongs to the protein kinase superfamily. TKL Ser/Thr protein kinase family.</text>
</comment>
<evidence type="ECO:0000259" key="15">
    <source>
        <dbReference type="PROSITE" id="PS50011"/>
    </source>
</evidence>
<dbReference type="PROSITE" id="PS50011">
    <property type="entry name" value="PROTEIN_KINASE_DOM"/>
    <property type="match status" value="2"/>
</dbReference>
<feature type="signal peptide" evidence="14">
    <location>
        <begin position="1"/>
        <end position="28"/>
    </location>
</feature>
<evidence type="ECO:0000256" key="2">
    <source>
        <dbReference type="ARBA" id="ARBA00005843"/>
    </source>
</evidence>
<keyword evidence="5" id="KW-0808">Transferase</keyword>
<dbReference type="InterPro" id="IPR008271">
    <property type="entry name" value="Ser/Thr_kinase_AS"/>
</dbReference>
<dbReference type="KEGG" id="acan:ACA1_279480"/>
<dbReference type="InterPro" id="IPR017441">
    <property type="entry name" value="Protein_kinase_ATP_BS"/>
</dbReference>
<dbReference type="PROSITE" id="PS00108">
    <property type="entry name" value="PROTEIN_KINASE_ST"/>
    <property type="match status" value="1"/>
</dbReference>
<comment type="subcellular location">
    <subcellularLocation>
        <location evidence="1">Membrane</location>
        <topology evidence="1">Single-pass membrane protein</topology>
    </subcellularLocation>
</comment>
<dbReference type="EMBL" id="KB007908">
    <property type="protein sequence ID" value="ELR20966.1"/>
    <property type="molecule type" value="Genomic_DNA"/>
</dbReference>
<feature type="compositionally biased region" description="Acidic residues" evidence="12">
    <location>
        <begin position="1310"/>
        <end position="1329"/>
    </location>
</feature>
<gene>
    <name evidence="16" type="ORF">ACA1_279480</name>
</gene>
<evidence type="ECO:0000313" key="17">
    <source>
        <dbReference type="Proteomes" id="UP000011083"/>
    </source>
</evidence>
<organism evidence="16 17">
    <name type="scientific">Acanthamoeba castellanii (strain ATCC 30010 / Neff)</name>
    <dbReference type="NCBI Taxonomy" id="1257118"/>
    <lineage>
        <taxon>Eukaryota</taxon>
        <taxon>Amoebozoa</taxon>
        <taxon>Discosea</taxon>
        <taxon>Longamoebia</taxon>
        <taxon>Centramoebida</taxon>
        <taxon>Acanthamoebidae</taxon>
        <taxon>Acanthamoeba</taxon>
    </lineage>
</organism>
<evidence type="ECO:0000313" key="16">
    <source>
        <dbReference type="EMBL" id="ELR20966.1"/>
    </source>
</evidence>
<evidence type="ECO:0000256" key="4">
    <source>
        <dbReference type="ARBA" id="ARBA00022527"/>
    </source>
</evidence>
<keyword evidence="4" id="KW-0723">Serine/threonine-protein kinase</keyword>
<feature type="region of interest" description="Disordered" evidence="12">
    <location>
        <begin position="1300"/>
        <end position="1329"/>
    </location>
</feature>
<feature type="compositionally biased region" description="Polar residues" evidence="12">
    <location>
        <begin position="1069"/>
        <end position="1104"/>
    </location>
</feature>
<keyword evidence="17" id="KW-1185">Reference proteome</keyword>
<dbReference type="EC" id="2.7.11.1" evidence="3"/>
<dbReference type="Pfam" id="PF12849">
    <property type="entry name" value="PBP_like_2"/>
    <property type="match status" value="1"/>
</dbReference>
<dbReference type="Pfam" id="PF07714">
    <property type="entry name" value="PK_Tyr_Ser-Thr"/>
    <property type="match status" value="3"/>
</dbReference>
<comment type="catalytic activity">
    <reaction evidence="9">
        <text>L-threonyl-[protein] + ATP = O-phospho-L-threonyl-[protein] + ADP + H(+)</text>
        <dbReference type="Rhea" id="RHEA:46608"/>
        <dbReference type="Rhea" id="RHEA-COMP:11060"/>
        <dbReference type="Rhea" id="RHEA-COMP:11605"/>
        <dbReference type="ChEBI" id="CHEBI:15378"/>
        <dbReference type="ChEBI" id="CHEBI:30013"/>
        <dbReference type="ChEBI" id="CHEBI:30616"/>
        <dbReference type="ChEBI" id="CHEBI:61977"/>
        <dbReference type="ChEBI" id="CHEBI:456216"/>
        <dbReference type="EC" id="2.7.11.1"/>
    </reaction>
</comment>
<accession>L8H940</accession>
<feature type="compositionally biased region" description="Low complexity" evidence="12">
    <location>
        <begin position="1049"/>
        <end position="1068"/>
    </location>
</feature>
<evidence type="ECO:0000256" key="13">
    <source>
        <dbReference type="SAM" id="Phobius"/>
    </source>
</evidence>
<dbReference type="GO" id="GO:0004674">
    <property type="term" value="F:protein serine/threonine kinase activity"/>
    <property type="evidence" value="ECO:0007669"/>
    <property type="project" value="UniProtKB-KW"/>
</dbReference>
<dbReference type="InterPro" id="IPR011009">
    <property type="entry name" value="Kinase-like_dom_sf"/>
</dbReference>
<dbReference type="PANTHER" id="PTHR44329:SF298">
    <property type="entry name" value="MIXED LINEAGE KINASE DOMAIN-LIKE PROTEIN"/>
    <property type="match status" value="1"/>
</dbReference>
<dbReference type="SMART" id="SM00220">
    <property type="entry name" value="S_TKc"/>
    <property type="match status" value="2"/>
</dbReference>
<feature type="transmembrane region" description="Helical" evidence="13">
    <location>
        <begin position="730"/>
        <end position="760"/>
    </location>
</feature>
<dbReference type="Gene3D" id="3.30.70.1230">
    <property type="entry name" value="Nucleotide cyclase"/>
    <property type="match status" value="1"/>
</dbReference>
<evidence type="ECO:0000256" key="8">
    <source>
        <dbReference type="ARBA" id="ARBA00022840"/>
    </source>
</evidence>
<dbReference type="SUPFAM" id="SSF56112">
    <property type="entry name" value="Protein kinase-like (PK-like)"/>
    <property type="match status" value="2"/>
</dbReference>
<dbReference type="Gene3D" id="3.30.200.20">
    <property type="entry name" value="Phosphorylase Kinase, domain 1"/>
    <property type="match status" value="1"/>
</dbReference>
<dbReference type="InterPro" id="IPR024370">
    <property type="entry name" value="PBP_domain"/>
</dbReference>
<feature type="binding site" evidence="11">
    <location>
        <position position="813"/>
    </location>
    <ligand>
        <name>ATP</name>
        <dbReference type="ChEBI" id="CHEBI:30616"/>
    </ligand>
</feature>
<keyword evidence="13" id="KW-0812">Transmembrane</keyword>
<dbReference type="InterPro" id="IPR001245">
    <property type="entry name" value="Ser-Thr/Tyr_kinase_cat_dom"/>
</dbReference>
<dbReference type="InterPro" id="IPR029787">
    <property type="entry name" value="Nucleotide_cyclase"/>
</dbReference>
<dbReference type="GeneID" id="14921839"/>
<dbReference type="GO" id="GO:0005524">
    <property type="term" value="F:ATP binding"/>
    <property type="evidence" value="ECO:0007669"/>
    <property type="project" value="UniProtKB-UniRule"/>
</dbReference>
<evidence type="ECO:0000256" key="5">
    <source>
        <dbReference type="ARBA" id="ARBA00022679"/>
    </source>
</evidence>
<dbReference type="PANTHER" id="PTHR44329">
    <property type="entry name" value="SERINE/THREONINE-PROTEIN KINASE TNNI3K-RELATED"/>
    <property type="match status" value="1"/>
</dbReference>
<dbReference type="VEuPathDB" id="AmoebaDB:ACA1_279480"/>
<evidence type="ECO:0000256" key="7">
    <source>
        <dbReference type="ARBA" id="ARBA00022777"/>
    </source>
</evidence>
<evidence type="ECO:0000256" key="12">
    <source>
        <dbReference type="SAM" id="MobiDB-lite"/>
    </source>
</evidence>
<name>L8H940_ACACF</name>
<evidence type="ECO:0000256" key="3">
    <source>
        <dbReference type="ARBA" id="ARBA00012513"/>
    </source>
</evidence>
<sequence length="1555" mass="167536">MIHKLRAGLCLTFVLALLCSGFLHEAQCLSFTASGEAFSQNLYNTLAEAYLYVKDDLTISYLATPSITAAMTSLSRGYSTFVSTPATSQGSSDGLYRLPLMAAAMGLGYNSSLFSNHSATNTLILDSATMAAIWTGDLVDWNDSRIAALNPWLGLPAGQQLTLVYCDDLLGEGNVLARYLSNISSTLAAQLSAPGNFSNLAAVISGRAVAACTPADKATALARPDMAASLVPMMLPDLTAAALGSARMRNAAGVAVAPSTASVTQALTLSEASLDLINLGDTAWPLSTMVFAVVQTQLSSSDCSLVKELMSFVSWMQINDQAANAITASGHTPLDRIHRQNMLDTLTNVTCNGKKSLTTAFLSGMGPLIPNYESWATDYETSSFKLKYYTSSSLDAIEAMIEGSVDFGSSGSVLPAEQQAQMPDMKLIPVVAYGYVFTYNIPSLRETEALVIDFQTASDIYLNKIKTWDHRNITALNPGLTLPSAPIVVVYNSAPQVMTGIVTNAIGQAVPEFAEEVGTANLVTFPVVEQDPNRTLGLPSLSDYPVVMRDNDYTFTTWVSFLALTTANVRVAKTINKAGNTIEVSTTTLRAAIEYLEHPLDMYTLHAPGELSWPMINYNAFMVRTTAMTDCNKAAALVDWIYWTQTAESASDIADSNRIIVASGSPVLMSYMLDTVSSVECQGAFVSKLAGCVTGGAVCSDMGVCNDNACTCKAGREGTYCESVVSDSSVLVPVLASVLPAAAGLLLLILIVGAIVFVFARRRGEADDWEIDYEELQLGDLLGEGGYGQVYKGTWKGTDVAVKMMTAAESVAKNARESFVVEARTMAHLRHPNVVLFMGASTKPPNMCIVMEFMALGSLFDLLHNDLIPDIPMALKVKIAYQAAKGMHFLHSSGIVHRDLKSLNLLLDNKWNVKVSDFGLTRFKNTIDQRQGRDVEGSVPWMAPELLAELNDVDYSVADVYSYGVILWEVLTRLQPYHGMLPAQIAVGVIRNDIRPSLRADVIQNPATAPFVALMTKCWHRDTTMRPTFVEIMKQLQAMIEDVSGSLLTSTSGGSSSSASTHSAGSNSRRNMTGSSYDSDATDSSNKGGTDSEARASSNDSHSSPRLKYGVTVPRRDVTFVVCDLARCNESWQTNPAGAAKAITRFGQLVRDLSAPAEQTERVNAAAGGYIFSRPGLHSGGTYMLAFPEAARAAAFALHLQREVADRDWPRGVQIYARVALHFAAGVSGAPRDDVTRTGYEPENYDEACKLNLRCRPGAVVCSSAFSTRLGSHPSAADFKLVPRAEDAYQLVSHDDAVDQVERKKGAGDGDGDGDGDDDEEDEKWAEEQWDQGMGLCSSNCCAWIINTSKISMGAKIGEGNFGRVVAGAYFGTKVAVKQLYKTKLDDLALTKMRKEAAILSGLDHPNIVKLIGLCVSSNGDGGPMLVMELVPRGNLRALLADGSDNGTQTRCGTPCWTAPEIISGTTAKYSEKADVYSFAIVMWEVLTRKAPYQDKNMMTVALNVINGDRPPVPADCPKAFGDIMQRAWKAKPDRRPTMDDLLMYFNSELGTDRV</sequence>
<feature type="domain" description="Protein kinase" evidence="15">
    <location>
        <begin position="1351"/>
        <end position="1555"/>
    </location>
</feature>
<evidence type="ECO:0000256" key="10">
    <source>
        <dbReference type="ARBA" id="ARBA00048679"/>
    </source>
</evidence>